<dbReference type="EMBL" id="CAXDID020000154">
    <property type="protein sequence ID" value="CAL6042747.1"/>
    <property type="molecule type" value="Genomic_DNA"/>
</dbReference>
<keyword evidence="7" id="KW-1185">Reference proteome</keyword>
<feature type="region of interest" description="Disordered" evidence="3">
    <location>
        <begin position="328"/>
        <end position="361"/>
    </location>
</feature>
<dbReference type="AlphaFoldDB" id="A0AA86PZZ8"/>
<protein>
    <submittedName>
        <fullName evidence="5">Bromodomain containing protein</fullName>
    </submittedName>
    <submittedName>
        <fullName evidence="6">Bromodomain_containing protein</fullName>
    </submittedName>
</protein>
<dbReference type="InterPro" id="IPR036427">
    <property type="entry name" value="Bromodomain-like_sf"/>
</dbReference>
<keyword evidence="1 2" id="KW-0103">Bromodomain</keyword>
<reference evidence="6 7" key="2">
    <citation type="submission" date="2024-07" db="EMBL/GenBank/DDBJ databases">
        <authorList>
            <person name="Akdeniz Z."/>
        </authorList>
    </citation>
    <scope>NUCLEOTIDE SEQUENCE [LARGE SCALE GENOMIC DNA]</scope>
</reference>
<organism evidence="5">
    <name type="scientific">Hexamita inflata</name>
    <dbReference type="NCBI Taxonomy" id="28002"/>
    <lineage>
        <taxon>Eukaryota</taxon>
        <taxon>Metamonada</taxon>
        <taxon>Diplomonadida</taxon>
        <taxon>Hexamitidae</taxon>
        <taxon>Hexamitinae</taxon>
        <taxon>Hexamita</taxon>
    </lineage>
</organism>
<comment type="caution">
    <text evidence="5">The sequence shown here is derived from an EMBL/GenBank/DDBJ whole genome shotgun (WGS) entry which is preliminary data.</text>
</comment>
<dbReference type="InterPro" id="IPR001487">
    <property type="entry name" value="Bromodomain"/>
</dbReference>
<feature type="compositionally biased region" description="Basic and acidic residues" evidence="3">
    <location>
        <begin position="328"/>
        <end position="343"/>
    </location>
</feature>
<feature type="domain" description="Bromo" evidence="4">
    <location>
        <begin position="37"/>
        <end position="112"/>
    </location>
</feature>
<feature type="compositionally biased region" description="Polar residues" evidence="3">
    <location>
        <begin position="349"/>
        <end position="361"/>
    </location>
</feature>
<dbReference type="Proteomes" id="UP001642409">
    <property type="component" value="Unassembled WGS sequence"/>
</dbReference>
<evidence type="ECO:0000313" key="7">
    <source>
        <dbReference type="Proteomes" id="UP001642409"/>
    </source>
</evidence>
<evidence type="ECO:0000256" key="1">
    <source>
        <dbReference type="ARBA" id="ARBA00023117"/>
    </source>
</evidence>
<dbReference type="EMBL" id="CATOUU010000722">
    <property type="protein sequence ID" value="CAI9944330.1"/>
    <property type="molecule type" value="Genomic_DNA"/>
</dbReference>
<name>A0AA86PZZ8_9EUKA</name>
<accession>A0AA86PZZ8</accession>
<feature type="compositionally biased region" description="Basic and acidic residues" evidence="3">
    <location>
        <begin position="378"/>
        <end position="393"/>
    </location>
</feature>
<feature type="region of interest" description="Disordered" evidence="3">
    <location>
        <begin position="378"/>
        <end position="402"/>
    </location>
</feature>
<dbReference type="PROSITE" id="PS50014">
    <property type="entry name" value="BROMODOMAIN_2"/>
    <property type="match status" value="1"/>
</dbReference>
<proteinExistence type="predicted"/>
<gene>
    <name evidence="5" type="ORF">HINF_LOCUS31975</name>
    <name evidence="6" type="ORF">HINF_LOCUS39743</name>
</gene>
<evidence type="ECO:0000256" key="2">
    <source>
        <dbReference type="PROSITE-ProRule" id="PRU00035"/>
    </source>
</evidence>
<dbReference type="Gene3D" id="1.20.920.10">
    <property type="entry name" value="Bromodomain-like"/>
    <property type="match status" value="1"/>
</dbReference>
<reference evidence="5" key="1">
    <citation type="submission" date="2023-06" db="EMBL/GenBank/DDBJ databases">
        <authorList>
            <person name="Kurt Z."/>
        </authorList>
    </citation>
    <scope>NUCLEOTIDE SEQUENCE</scope>
</reference>
<evidence type="ECO:0000313" key="5">
    <source>
        <dbReference type="EMBL" id="CAI9944330.1"/>
    </source>
</evidence>
<evidence type="ECO:0000256" key="3">
    <source>
        <dbReference type="SAM" id="MobiDB-lite"/>
    </source>
</evidence>
<dbReference type="SUPFAM" id="SSF47370">
    <property type="entry name" value="Bromodomain"/>
    <property type="match status" value="1"/>
</dbReference>
<evidence type="ECO:0000259" key="4">
    <source>
        <dbReference type="PROSITE" id="PS50014"/>
    </source>
</evidence>
<evidence type="ECO:0000313" key="6">
    <source>
        <dbReference type="EMBL" id="CAL6042747.1"/>
    </source>
</evidence>
<sequence>MSMMYNYNRFLTLELNQQCNSTSNQTLKSVVKQLIATHLSKFEFFKEDVIYQYPNLASSYLRVIDFPVSLDYINERLSSSQLLYYFLGDVLRDLLLIPGNCRQFNGESVQQICSEFEVALFQFTNALIKQYIDFKPPLFTSFQFLNEVVLKNFMPGLIPKCLATSNRTANNRNKARAPWREEVDDILFFYNKLGEIDQSNILAALMRELEHLHFNSQGNLTDDEAVIDFGKMKPQIFWFFYEAVLERFPPEQIIQLRQQVLRLKGDSIEQCKYFNINKEISDQAINQIYGENVPPPPVEKPIVNQTVENQKEELTIRELMLARRKLKELEEKNGNQTKPEKVKKEKKTASVQSSTTNVKQETVQNKVVQNNQIIENEVKQEKEEKQEVKEEPKMFNCFEDSD</sequence>